<name>A0A1L3GK22_SYNAC</name>
<dbReference type="PANTHER" id="PTHR10889:SF1">
    <property type="entry name" value="DEOXYRIBOSE-PHOSPHATE ALDOLASE"/>
    <property type="match status" value="1"/>
</dbReference>
<comment type="function">
    <text evidence="6 7">Catalyzes a reversible aldol reaction between acetaldehyde and D-glyceraldehyde 3-phosphate to generate 2-deoxy-D-ribose 5-phosphate.</text>
</comment>
<comment type="subcellular location">
    <subcellularLocation>
        <location evidence="7">Cytoplasm</location>
    </subcellularLocation>
</comment>
<reference evidence="8 9" key="1">
    <citation type="journal article" date="2017" name="Genome Announc.">
        <title>Complete Genome Sequences of Two Acetylene-Fermenting Pelobacter acetylenicus Strains.</title>
        <authorList>
            <person name="Sutton J.M."/>
            <person name="Baesman S.M."/>
            <person name="Fierst J.L."/>
            <person name="Poret-Peterson A.T."/>
            <person name="Oremland R.S."/>
            <person name="Dunlap D.S."/>
            <person name="Akob D.M."/>
        </authorList>
    </citation>
    <scope>NUCLEOTIDE SEQUENCE [LARGE SCALE GENOMIC DNA]</scope>
    <source>
        <strain evidence="8 9">DSM 3247</strain>
    </source>
</reference>
<accession>A0A1L3GK22</accession>
<dbReference type="RefSeq" id="WP_072288125.1">
    <property type="nucleotide sequence ID" value="NZ_CP015455.1"/>
</dbReference>
<keyword evidence="4 7" id="KW-0704">Schiff base</keyword>
<dbReference type="GO" id="GO:0016052">
    <property type="term" value="P:carbohydrate catabolic process"/>
    <property type="evidence" value="ECO:0007669"/>
    <property type="project" value="TreeGrafter"/>
</dbReference>
<dbReference type="GO" id="GO:0005737">
    <property type="term" value="C:cytoplasm"/>
    <property type="evidence" value="ECO:0007669"/>
    <property type="project" value="UniProtKB-SubCell"/>
</dbReference>
<keyword evidence="9" id="KW-1185">Reference proteome</keyword>
<evidence type="ECO:0000313" key="9">
    <source>
        <dbReference type="Proteomes" id="UP000182264"/>
    </source>
</evidence>
<dbReference type="AlphaFoldDB" id="A0A1L3GK22"/>
<dbReference type="OrthoDB" id="9774832at2"/>
<dbReference type="FunFam" id="3.20.20.70:FF:000044">
    <property type="entry name" value="Deoxyribose-phosphate aldolase"/>
    <property type="match status" value="1"/>
</dbReference>
<keyword evidence="3 7" id="KW-0456">Lyase</keyword>
<dbReference type="CDD" id="cd00959">
    <property type="entry name" value="DeoC"/>
    <property type="match status" value="1"/>
</dbReference>
<feature type="active site" description="Schiff-base intermediate with acetaldehyde" evidence="7">
    <location>
        <position position="152"/>
    </location>
</feature>
<dbReference type="NCBIfam" id="TIGR00126">
    <property type="entry name" value="deoC"/>
    <property type="match status" value="1"/>
</dbReference>
<organism evidence="8 9">
    <name type="scientific">Syntrophotalea acetylenica</name>
    <name type="common">Pelobacter acetylenicus</name>
    <dbReference type="NCBI Taxonomy" id="29542"/>
    <lineage>
        <taxon>Bacteria</taxon>
        <taxon>Pseudomonadati</taxon>
        <taxon>Thermodesulfobacteriota</taxon>
        <taxon>Desulfuromonadia</taxon>
        <taxon>Desulfuromonadales</taxon>
        <taxon>Syntrophotaleaceae</taxon>
        <taxon>Syntrophotalea</taxon>
    </lineage>
</organism>
<evidence type="ECO:0000256" key="7">
    <source>
        <dbReference type="HAMAP-Rule" id="MF_00114"/>
    </source>
</evidence>
<dbReference type="STRING" id="29542.A6070_03805"/>
<sequence>MESPSRFIDQTLLRADATPSQIERLCQEALHWQFASVCIPPCFVGIAASCLRGSNVSVGTVVGFPLGYDISAVKSAAAAAAVAAGATEIDMVIPLGAAVEGRLDLVGEDVVGVVRAAAPAPVKVIIECCYLDDAGKVALVDLLAGTGAAYVKTSTGFAPQGATEADVRLLSQTAAGRIKVKAAGGIRNWNACRAMLEAGAHRIGTSNGVQIMQQWQGGMAS</sequence>
<comment type="catalytic activity">
    <reaction evidence="5 7">
        <text>2-deoxy-D-ribose 5-phosphate = D-glyceraldehyde 3-phosphate + acetaldehyde</text>
        <dbReference type="Rhea" id="RHEA:12821"/>
        <dbReference type="ChEBI" id="CHEBI:15343"/>
        <dbReference type="ChEBI" id="CHEBI:59776"/>
        <dbReference type="ChEBI" id="CHEBI:62877"/>
        <dbReference type="EC" id="4.1.2.4"/>
    </reaction>
</comment>
<keyword evidence="2 7" id="KW-0963">Cytoplasm</keyword>
<dbReference type="GO" id="GO:0009264">
    <property type="term" value="P:deoxyribonucleotide catabolic process"/>
    <property type="evidence" value="ECO:0007669"/>
    <property type="project" value="UniProtKB-UniRule"/>
</dbReference>
<dbReference type="EMBL" id="CP015518">
    <property type="protein sequence ID" value="APG26297.1"/>
    <property type="molecule type" value="Genomic_DNA"/>
</dbReference>
<evidence type="ECO:0000256" key="4">
    <source>
        <dbReference type="ARBA" id="ARBA00023270"/>
    </source>
</evidence>
<dbReference type="Gene3D" id="3.20.20.70">
    <property type="entry name" value="Aldolase class I"/>
    <property type="match status" value="1"/>
</dbReference>
<dbReference type="Proteomes" id="UP000182264">
    <property type="component" value="Chromosome"/>
</dbReference>
<comment type="similarity">
    <text evidence="1 7">Belongs to the DeoC/FbaB aldolase family. DeoC type 1 subfamily.</text>
</comment>
<feature type="active site" description="Proton donor/acceptor" evidence="7">
    <location>
        <position position="90"/>
    </location>
</feature>
<dbReference type="SUPFAM" id="SSF51569">
    <property type="entry name" value="Aldolase"/>
    <property type="match status" value="1"/>
</dbReference>
<dbReference type="KEGG" id="pace:A6070_03805"/>
<dbReference type="InterPro" id="IPR013785">
    <property type="entry name" value="Aldolase_TIM"/>
</dbReference>
<protein>
    <recommendedName>
        <fullName evidence="7">Deoxyribose-phosphate aldolase</fullName>
        <shortName evidence="7">DERA</shortName>
        <ecNumber evidence="7">4.1.2.4</ecNumber>
    </recommendedName>
    <alternativeName>
        <fullName evidence="7">2-deoxy-D-ribose 5-phosphate aldolase</fullName>
    </alternativeName>
    <alternativeName>
        <fullName evidence="7">Phosphodeoxyriboaldolase</fullName>
        <shortName evidence="7">Deoxyriboaldolase</shortName>
    </alternativeName>
</protein>
<gene>
    <name evidence="7" type="primary">deoC</name>
    <name evidence="8" type="ORF">A7E75_09805</name>
</gene>
<dbReference type="InterPro" id="IPR011343">
    <property type="entry name" value="DeoC"/>
</dbReference>
<dbReference type="HAMAP" id="MF_00114">
    <property type="entry name" value="DeoC_type1"/>
    <property type="match status" value="1"/>
</dbReference>
<dbReference type="SMART" id="SM01133">
    <property type="entry name" value="DeoC"/>
    <property type="match status" value="1"/>
</dbReference>
<dbReference type="GO" id="GO:0006018">
    <property type="term" value="P:2-deoxyribose 1-phosphate catabolic process"/>
    <property type="evidence" value="ECO:0007669"/>
    <property type="project" value="UniProtKB-UniRule"/>
</dbReference>
<dbReference type="PIRSF" id="PIRSF001357">
    <property type="entry name" value="DeoC"/>
    <property type="match status" value="1"/>
</dbReference>
<evidence type="ECO:0000256" key="3">
    <source>
        <dbReference type="ARBA" id="ARBA00023239"/>
    </source>
</evidence>
<dbReference type="GO" id="GO:0004139">
    <property type="term" value="F:deoxyribose-phosphate aldolase activity"/>
    <property type="evidence" value="ECO:0007669"/>
    <property type="project" value="UniProtKB-UniRule"/>
</dbReference>
<evidence type="ECO:0000256" key="1">
    <source>
        <dbReference type="ARBA" id="ARBA00010936"/>
    </source>
</evidence>
<comment type="pathway">
    <text evidence="7">Carbohydrate degradation; 2-deoxy-D-ribose 1-phosphate degradation; D-glyceraldehyde 3-phosphate and acetaldehyde from 2-deoxy-alpha-D-ribose 1-phosphate: step 2/2.</text>
</comment>
<dbReference type="Pfam" id="PF01791">
    <property type="entry name" value="DeoC"/>
    <property type="match status" value="1"/>
</dbReference>
<evidence type="ECO:0000313" key="8">
    <source>
        <dbReference type="EMBL" id="APG26297.1"/>
    </source>
</evidence>
<dbReference type="InterPro" id="IPR028581">
    <property type="entry name" value="DeoC_typeI"/>
</dbReference>
<evidence type="ECO:0000256" key="2">
    <source>
        <dbReference type="ARBA" id="ARBA00022490"/>
    </source>
</evidence>
<dbReference type="EC" id="4.1.2.4" evidence="7"/>
<proteinExistence type="inferred from homology"/>
<evidence type="ECO:0000256" key="6">
    <source>
        <dbReference type="ARBA" id="ARBA00056337"/>
    </source>
</evidence>
<dbReference type="InterPro" id="IPR002915">
    <property type="entry name" value="DeoC/FbaB/LacD_aldolase"/>
</dbReference>
<dbReference type="UniPathway" id="UPA00002">
    <property type="reaction ID" value="UER00468"/>
</dbReference>
<dbReference type="PANTHER" id="PTHR10889">
    <property type="entry name" value="DEOXYRIBOSE-PHOSPHATE ALDOLASE"/>
    <property type="match status" value="1"/>
</dbReference>
<feature type="active site" description="Proton donor/acceptor" evidence="7">
    <location>
        <position position="181"/>
    </location>
</feature>
<evidence type="ECO:0000256" key="5">
    <source>
        <dbReference type="ARBA" id="ARBA00048791"/>
    </source>
</evidence>